<feature type="region of interest" description="Disordered" evidence="1">
    <location>
        <begin position="131"/>
        <end position="242"/>
    </location>
</feature>
<dbReference type="Proteomes" id="UP000003163">
    <property type="component" value="Unassembled WGS sequence"/>
</dbReference>
<feature type="region of interest" description="Disordered" evidence="1">
    <location>
        <begin position="280"/>
        <end position="330"/>
    </location>
</feature>
<evidence type="ECO:0000256" key="1">
    <source>
        <dbReference type="SAM" id="MobiDB-lite"/>
    </source>
</evidence>
<protein>
    <submittedName>
        <fullName evidence="2">Uncharacterized protein</fullName>
    </submittedName>
</protein>
<organism evidence="2 3">
    <name type="scientific">Edhazardia aedis (strain USNM 41457)</name>
    <name type="common">Microsporidian parasite</name>
    <dbReference type="NCBI Taxonomy" id="1003232"/>
    <lineage>
        <taxon>Eukaryota</taxon>
        <taxon>Fungi</taxon>
        <taxon>Fungi incertae sedis</taxon>
        <taxon>Microsporidia</taxon>
        <taxon>Edhazardia</taxon>
    </lineage>
</organism>
<feature type="region of interest" description="Disordered" evidence="1">
    <location>
        <begin position="660"/>
        <end position="688"/>
    </location>
</feature>
<feature type="region of interest" description="Disordered" evidence="1">
    <location>
        <begin position="622"/>
        <end position="647"/>
    </location>
</feature>
<feature type="compositionally biased region" description="Polar residues" evidence="1">
    <location>
        <begin position="217"/>
        <end position="228"/>
    </location>
</feature>
<feature type="compositionally biased region" description="Basic and acidic residues" evidence="1">
    <location>
        <begin position="280"/>
        <end position="296"/>
    </location>
</feature>
<dbReference type="AlphaFoldDB" id="J8ZX23"/>
<feature type="compositionally biased region" description="Basic and acidic residues" evidence="1">
    <location>
        <begin position="634"/>
        <end position="647"/>
    </location>
</feature>
<dbReference type="InParanoid" id="J8ZX23"/>
<dbReference type="EMBL" id="AFBI03000021">
    <property type="protein sequence ID" value="EJW04228.1"/>
    <property type="molecule type" value="Genomic_DNA"/>
</dbReference>
<gene>
    <name evidence="2" type="ORF">EDEG_01485</name>
</gene>
<reference evidence="2 3" key="1">
    <citation type="submission" date="2011-08" db="EMBL/GenBank/DDBJ databases">
        <authorList>
            <person name="Liu Z.J."/>
            <person name="Shi F.L."/>
            <person name="Lu J.Q."/>
            <person name="Li M."/>
            <person name="Wang Z.L."/>
        </authorList>
    </citation>
    <scope>NUCLEOTIDE SEQUENCE [LARGE SCALE GENOMIC DNA]</scope>
    <source>
        <strain evidence="2 3">USNM 41457</strain>
    </source>
</reference>
<feature type="region of interest" description="Disordered" evidence="1">
    <location>
        <begin position="360"/>
        <end position="452"/>
    </location>
</feature>
<feature type="compositionally biased region" description="Basic and acidic residues" evidence="1">
    <location>
        <begin position="131"/>
        <end position="155"/>
    </location>
</feature>
<dbReference type="HOGENOM" id="CLU_275289_0_0_1"/>
<feature type="compositionally biased region" description="Polar residues" evidence="1">
    <location>
        <begin position="360"/>
        <end position="375"/>
    </location>
</feature>
<feature type="compositionally biased region" description="Basic residues" evidence="1">
    <location>
        <begin position="401"/>
        <end position="412"/>
    </location>
</feature>
<reference evidence="3" key="2">
    <citation type="submission" date="2015-07" db="EMBL/GenBank/DDBJ databases">
        <title>Contrasting host-pathogen interactions and genome evolution in two generalist and specialist microsporidian pathogens of mosquitoes.</title>
        <authorList>
            <consortium name="The Broad Institute Genomics Platform"/>
            <consortium name="The Broad Institute Genome Sequencing Center for Infectious Disease"/>
            <person name="Cuomo C.A."/>
            <person name="Sanscrainte N.D."/>
            <person name="Goldberg J.M."/>
            <person name="Heiman D."/>
            <person name="Young S."/>
            <person name="Zeng Q."/>
            <person name="Becnel J.J."/>
            <person name="Birren B.W."/>
        </authorList>
    </citation>
    <scope>NUCLEOTIDE SEQUENCE [LARGE SCALE GENOMIC DNA]</scope>
    <source>
        <strain evidence="3">USNM 41457</strain>
    </source>
</reference>
<feature type="compositionally biased region" description="Polar residues" evidence="1">
    <location>
        <begin position="660"/>
        <end position="669"/>
    </location>
</feature>
<sequence>EEVKSNKLIIGDSKKLKESVDEEVVQAVNDAECFTAEENHLGNVEQMETSCEDKCGVKSFINEIKIKEAEIVANLAAKTAKINKAILASTQNLEVFAEPSVIKPEKKNLQTTIPLNDRTSKKQDLYQDQRVEKPEIGEVHPQKGNLNDDKNETTKKSNSVDSKIAQKSEKQAAKVKVKTQQTSINDVKSTHAKTDVRESHINKPKSMDLAQEKESKSTSPVIENQETSSFDRTHPKTSDSKLKPKFFRREPQDRKTVLGNQIPMTTETNKSISEINDMCGEKEKSNVDKKDVHTDRFAMLGAKPKQKSRLSNSNETSSKNKPKIDDTRSIQCNTTSTETSLHGDCSNKANQQALEKNSFAQQKNECPSNIHNPSSRAIRKSSFRENDDQSVTSQKNPTTGNRRRQRVRKHAYSIKDGTHNIEVEEIPENNEIASSEGTKKAPPSKFSPGDTKAPSYSNVVVQGANAFQNNKRNLQKDILETKEQSSQGKFENLEIHSGFEKKIESQKTPPISDQTLKTKQNAAKKGEEETVDSFSGVDLLSKILENWDLEEEQAEQKEKENTCEYETRKNNVFEKSETPTETTNNIVKNNTDQVNIIQDNIDQDNINQVNIVQDNINQVNNDQDNIVTNNTDQKNQRDNISESKTVESEIIQRIADDMSINGSQDNNHQMNHETRFPNDSTSQNNHNQDQLSVETTQLIPDQNLNEQISQEVNISQSNSNIVKSKKANEGPLQYCIDQNTFNQVTQQVNTSQHNLNEAESNKVNAISVVPLRHITNETHTLNPIQASHTLALNSHHITTQNNCETAHEYRTHHNTLNRDNPTFLHQQHMVFASPILNQGCSEMHLIKIYNNIATGRPFFSDLQSGSTVYKYGEYVITFKYGLDVSFKFGPNFIVFTHTHTYDGIRKKHITFLYHNKINTENFKCSCFFKVLPPNVSNTSNSNISIDNLPTNNTYDTNNEFLFRNYIDCHLEVPVIDITNGNIIWAFIALPPVYKKYSFTLFYKYGFGASGFYDKDGITEHNKIVVPCLCTDTNGTNTWIYLSIYHQQNGSVLFRIIHLDKRFCIVPFCADQFPYQTFQKEGLQSLAVRSGPINQTNNSIRLFCEYIGQNTFFNGAHVNPAVLILDVPLDAASQNLFPIVQTNINGQNTFTQYYQNSLSPVQ</sequence>
<proteinExistence type="predicted"/>
<evidence type="ECO:0000313" key="2">
    <source>
        <dbReference type="EMBL" id="EJW04228.1"/>
    </source>
</evidence>
<feature type="compositionally biased region" description="Polar residues" evidence="1">
    <location>
        <begin position="389"/>
        <end position="400"/>
    </location>
</feature>
<name>J8ZX23_EDHAE</name>
<feature type="compositionally biased region" description="Basic and acidic residues" evidence="1">
    <location>
        <begin position="188"/>
        <end position="201"/>
    </location>
</feature>
<keyword evidence="3" id="KW-1185">Reference proteome</keyword>
<feature type="compositionally biased region" description="Basic and acidic residues" evidence="1">
    <location>
        <begin position="229"/>
        <end position="242"/>
    </location>
</feature>
<feature type="compositionally biased region" description="Polar residues" evidence="1">
    <location>
        <begin position="677"/>
        <end position="688"/>
    </location>
</feature>
<feature type="non-terminal residue" evidence="2">
    <location>
        <position position="1"/>
    </location>
</feature>
<feature type="compositionally biased region" description="Polar residues" evidence="1">
    <location>
        <begin position="309"/>
        <end position="319"/>
    </location>
</feature>
<comment type="caution">
    <text evidence="2">The sequence shown here is derived from an EMBL/GenBank/DDBJ whole genome shotgun (WGS) entry which is preliminary data.</text>
</comment>
<evidence type="ECO:0000313" key="3">
    <source>
        <dbReference type="Proteomes" id="UP000003163"/>
    </source>
</evidence>
<feature type="compositionally biased region" description="Low complexity" evidence="1">
    <location>
        <begin position="622"/>
        <end position="633"/>
    </location>
</feature>
<accession>J8ZX23</accession>
<dbReference type="VEuPathDB" id="MicrosporidiaDB:EDEG_01485"/>